<keyword evidence="1" id="KW-0812">Transmembrane</keyword>
<protein>
    <recommendedName>
        <fullName evidence="2">Phospholipid/glycerol acyltransferase domain-containing protein</fullName>
    </recommendedName>
</protein>
<feature type="non-terminal residue" evidence="3">
    <location>
        <position position="148"/>
    </location>
</feature>
<dbReference type="Proteomes" id="UP001178507">
    <property type="component" value="Unassembled WGS sequence"/>
</dbReference>
<comment type="caution">
    <text evidence="3">The sequence shown here is derived from an EMBL/GenBank/DDBJ whole genome shotgun (WGS) entry which is preliminary data.</text>
</comment>
<name>A0AA36JJT8_9DINO</name>
<evidence type="ECO:0000313" key="3">
    <source>
        <dbReference type="EMBL" id="CAJ1406329.1"/>
    </source>
</evidence>
<dbReference type="SUPFAM" id="SSF69593">
    <property type="entry name" value="Glycerol-3-phosphate (1)-acyltransferase"/>
    <property type="match status" value="1"/>
</dbReference>
<evidence type="ECO:0000256" key="1">
    <source>
        <dbReference type="SAM" id="Phobius"/>
    </source>
</evidence>
<dbReference type="Pfam" id="PF01553">
    <property type="entry name" value="Acyltransferase"/>
    <property type="match status" value="1"/>
</dbReference>
<dbReference type="GO" id="GO:0012505">
    <property type="term" value="C:endomembrane system"/>
    <property type="evidence" value="ECO:0007669"/>
    <property type="project" value="TreeGrafter"/>
</dbReference>
<evidence type="ECO:0000259" key="2">
    <source>
        <dbReference type="Pfam" id="PF01553"/>
    </source>
</evidence>
<sequence length="148" mass="16841">MEWQKMKKTGLPVLLALPALVWFAATCAGLQVLCLLLWFSGMKQEYSKAVRFLIGVMHRPLLYLMEYSGSRVYAYSDGDLKDIFTKIGFNQSLIMSNHRGDLDWLIGLMVEDNGGGLGCCKAIVKRELIFLPFFGFSWWAADFICINR</sequence>
<proteinExistence type="predicted"/>
<reference evidence="3" key="1">
    <citation type="submission" date="2023-08" db="EMBL/GenBank/DDBJ databases">
        <authorList>
            <person name="Chen Y."/>
            <person name="Shah S."/>
            <person name="Dougan E. K."/>
            <person name="Thang M."/>
            <person name="Chan C."/>
        </authorList>
    </citation>
    <scope>NUCLEOTIDE SEQUENCE</scope>
</reference>
<feature type="domain" description="Phospholipid/glycerol acyltransferase" evidence="2">
    <location>
        <begin position="92"/>
        <end position="148"/>
    </location>
</feature>
<dbReference type="InterPro" id="IPR002123">
    <property type="entry name" value="Plipid/glycerol_acylTrfase"/>
</dbReference>
<dbReference type="GO" id="GO:0016746">
    <property type="term" value="F:acyltransferase activity"/>
    <property type="evidence" value="ECO:0007669"/>
    <property type="project" value="InterPro"/>
</dbReference>
<evidence type="ECO:0000313" key="4">
    <source>
        <dbReference type="Proteomes" id="UP001178507"/>
    </source>
</evidence>
<dbReference type="PANTHER" id="PTHR10983">
    <property type="entry name" value="1-ACYLGLYCEROL-3-PHOSPHATE ACYLTRANSFERASE-RELATED"/>
    <property type="match status" value="1"/>
</dbReference>
<keyword evidence="1" id="KW-0472">Membrane</keyword>
<keyword evidence="1" id="KW-1133">Transmembrane helix</keyword>
<dbReference type="AlphaFoldDB" id="A0AA36JJT8"/>
<dbReference type="EMBL" id="CAUJNA010003624">
    <property type="protein sequence ID" value="CAJ1406329.1"/>
    <property type="molecule type" value="Genomic_DNA"/>
</dbReference>
<dbReference type="PANTHER" id="PTHR10983:SF16">
    <property type="entry name" value="LYSOCARDIOLIPIN ACYLTRANSFERASE 1"/>
    <property type="match status" value="1"/>
</dbReference>
<keyword evidence="4" id="KW-1185">Reference proteome</keyword>
<accession>A0AA36JJT8</accession>
<feature type="transmembrane region" description="Helical" evidence="1">
    <location>
        <begin position="20"/>
        <end position="39"/>
    </location>
</feature>
<organism evidence="3 4">
    <name type="scientific">Effrenium voratum</name>
    <dbReference type="NCBI Taxonomy" id="2562239"/>
    <lineage>
        <taxon>Eukaryota</taxon>
        <taxon>Sar</taxon>
        <taxon>Alveolata</taxon>
        <taxon>Dinophyceae</taxon>
        <taxon>Suessiales</taxon>
        <taxon>Symbiodiniaceae</taxon>
        <taxon>Effrenium</taxon>
    </lineage>
</organism>
<gene>
    <name evidence="3" type="ORF">EVOR1521_LOCUS28320</name>
</gene>